<keyword evidence="4" id="KW-0132">Cell division</keyword>
<feature type="region of interest" description="Disordered" evidence="8">
    <location>
        <begin position="1"/>
        <end position="30"/>
    </location>
</feature>
<dbReference type="InterPro" id="IPR011989">
    <property type="entry name" value="ARM-like"/>
</dbReference>
<evidence type="ECO:0000256" key="3">
    <source>
        <dbReference type="ARBA" id="ARBA00022454"/>
    </source>
</evidence>
<keyword evidence="7" id="KW-0131">Cell cycle</keyword>
<dbReference type="PANTHER" id="PTHR14418:SF5">
    <property type="entry name" value="CONDENSIN COMPLEX SUBUNIT 3"/>
    <property type="match status" value="1"/>
</dbReference>
<dbReference type="GO" id="GO:0007076">
    <property type="term" value="P:mitotic chromosome condensation"/>
    <property type="evidence" value="ECO:0007669"/>
    <property type="project" value="InterPro"/>
</dbReference>
<dbReference type="EnsemblMetazoa" id="SCAU014227-RA">
    <property type="protein sequence ID" value="SCAU014227-PA"/>
    <property type="gene ID" value="SCAU014227"/>
</dbReference>
<dbReference type="Pfam" id="PF12719">
    <property type="entry name" value="Cnd3"/>
    <property type="match status" value="1"/>
</dbReference>
<keyword evidence="5" id="KW-0498">Mitosis</keyword>
<dbReference type="GO" id="GO:0000796">
    <property type="term" value="C:condensin complex"/>
    <property type="evidence" value="ECO:0007669"/>
    <property type="project" value="InterPro"/>
</dbReference>
<dbReference type="Gene3D" id="1.25.10.10">
    <property type="entry name" value="Leucine-rich Repeat Variant"/>
    <property type="match status" value="1"/>
</dbReference>
<evidence type="ECO:0000256" key="6">
    <source>
        <dbReference type="ARBA" id="ARBA00023067"/>
    </source>
</evidence>
<evidence type="ECO:0000256" key="5">
    <source>
        <dbReference type="ARBA" id="ARBA00022776"/>
    </source>
</evidence>
<feature type="compositionally biased region" description="Polar residues" evidence="8">
    <location>
        <begin position="1170"/>
        <end position="1179"/>
    </location>
</feature>
<evidence type="ECO:0000256" key="2">
    <source>
        <dbReference type="ARBA" id="ARBA00006533"/>
    </source>
</evidence>
<evidence type="ECO:0000256" key="8">
    <source>
        <dbReference type="SAM" id="MobiDB-lite"/>
    </source>
</evidence>
<gene>
    <name evidence="10" type="primary">106083373</name>
</gene>
<dbReference type="GO" id="GO:0051301">
    <property type="term" value="P:cell division"/>
    <property type="evidence" value="ECO:0007669"/>
    <property type="project" value="UniProtKB-KW"/>
</dbReference>
<dbReference type="VEuPathDB" id="VectorBase:SCAU014227"/>
<name>A0A1I8Q5Y2_STOCA</name>
<feature type="compositionally biased region" description="Polar residues" evidence="8">
    <location>
        <begin position="1034"/>
        <end position="1047"/>
    </location>
</feature>
<evidence type="ECO:0000256" key="1">
    <source>
        <dbReference type="ARBA" id="ARBA00004286"/>
    </source>
</evidence>
<feature type="compositionally biased region" description="Polar residues" evidence="8">
    <location>
        <begin position="1120"/>
        <end position="1133"/>
    </location>
</feature>
<evidence type="ECO:0000256" key="4">
    <source>
        <dbReference type="ARBA" id="ARBA00022618"/>
    </source>
</evidence>
<evidence type="ECO:0000256" key="7">
    <source>
        <dbReference type="ARBA" id="ARBA00023306"/>
    </source>
</evidence>
<sequence length="1294" mass="148564">MGRKRKVPVANEEKENEVEIMHTSTQSSPKMSNGPIYTIMSKIQLNETFHKKYIKELRQVYEKMDHDAFIYTFIKMIKSAMVADETNEFAHTTLLFCAKFVGSFEGEETHPLMADTCHWLLTTISNNQHVRFRLCQFVNMILNALGQEATLDDVICDRILEYMVGRLVDVAPNVRVQAILAMQRLQVPDNPDDPVLRSYQYHLCADPSPRVRQAIITCMGRNYHTIPYILDRLWDIDDKVRRHTYLHMSSFPVRSYKVSQRLTLLEQGLNDRNESVRKVVTTIMLQQWIESYQKDLVSLISALKLDSNEIELNRFRKIAKQALKEIFKRQGKEEIIACLPLETEDTFYRCVPHSKLTIESAFYWQCLTEHLQQEMAEEIDAIIPELSVFCSFVDGYCLSHKREMDKFESMEFQYILLSLMELLYTYDLGDEIGRGHLQNLLENLLKNYALDEKVIEVIVKCAENLITNQETRHQFFLDIINDLCGLSAKQQDLVHDRNLISELLANSTDADLNLKLSSLKVKILDLEEQEMNYVQMKDYVRAQQIIEVKNTVTEEFTNLLRPLLDKRNSESDDAVQPQFSRVVKHECILRSLQVTYYMVVSKRVKTLGHATCRLYNDFIFRNIASNQIVIRDWALKCGAAFSMLYEPLAKDVFDELYAQFFKNHNIRIWETAITCIFELLDRYGVDSFIVQEEQSKSKKNGRQLYNTLEFIDVDDDTGQSTTLGQGVGVIYMMSHFLDTCDDLCILRAIIDGFCRLVLHGHIENRDIMEKLLLRYFNPTTEPEINQILSVFLENLIQNRKQRLLQPCLMATVNSVLSAPYDSPLHDIRPETITHFIIDTTRPDALPGINSEHSHNMLAFIFLNEMVNNPNNKELCKLLAKDLLSLEINLTIDTKLKNEMKELADKIIQNKFDPKIVKNIIDFKDMLDGVFNPPPKPDDGGEQDSEEEEVMTGPDPNVLNSASQNYTQCAKEPNNINVNAAINEMDLSQENNVESTVTYRSQVTGDSPTAVNITTTFGSENRTEHNLLRRKSRQSRNTSLDSNNTAISDSAERPNKIRIEARIDSDKKSGQSQKNAEISFSRVRRYLRYKKNDTSSNRPKEPEIIEMILISPKVPQFPTSNVRVETEAPSTQLTPPLVENEASPSSGQSRRSHHPTIGETTQTKKNKTTNGSDEPVTNTESPNRPRRSTRRNNTQTEVSSTTAQLSEELDTSEVIPASPIAMPLEKTLRLRAKDTVKSRTMRESPQSIGKVLDCTPLRNGRKRGFRKSPVLLAKDSAKKTVPSPKRKHRCFDLGN</sequence>
<comment type="similarity">
    <text evidence="2">Belongs to the CND3 (condensin subunit 3) family.</text>
</comment>
<feature type="region of interest" description="Disordered" evidence="8">
    <location>
        <begin position="1275"/>
        <end position="1294"/>
    </location>
</feature>
<comment type="subcellular location">
    <subcellularLocation>
        <location evidence="1">Chromosome</location>
    </subcellularLocation>
</comment>
<reference evidence="10" key="1">
    <citation type="submission" date="2020-05" db="UniProtKB">
        <authorList>
            <consortium name="EnsemblMetazoa"/>
        </authorList>
    </citation>
    <scope>IDENTIFICATION</scope>
    <source>
        <strain evidence="10">USDA</strain>
    </source>
</reference>
<evidence type="ECO:0000259" key="9">
    <source>
        <dbReference type="Pfam" id="PF12719"/>
    </source>
</evidence>
<feature type="region of interest" description="Disordered" evidence="8">
    <location>
        <begin position="927"/>
        <end position="958"/>
    </location>
</feature>
<feature type="compositionally biased region" description="Basic and acidic residues" evidence="8">
    <location>
        <begin position="11"/>
        <end position="20"/>
    </location>
</feature>
<dbReference type="InterPro" id="IPR027165">
    <property type="entry name" value="CND3"/>
</dbReference>
<feature type="region of interest" description="Disordered" evidence="8">
    <location>
        <begin position="1017"/>
        <end position="1055"/>
    </location>
</feature>
<dbReference type="Proteomes" id="UP000095300">
    <property type="component" value="Unassembled WGS sequence"/>
</dbReference>
<dbReference type="InterPro" id="IPR016024">
    <property type="entry name" value="ARM-type_fold"/>
</dbReference>
<dbReference type="GO" id="GO:0000793">
    <property type="term" value="C:condensed chromosome"/>
    <property type="evidence" value="ECO:0007669"/>
    <property type="project" value="TreeGrafter"/>
</dbReference>
<feature type="region of interest" description="Disordered" evidence="8">
    <location>
        <begin position="1120"/>
        <end position="1213"/>
    </location>
</feature>
<dbReference type="SUPFAM" id="SSF48371">
    <property type="entry name" value="ARM repeat"/>
    <property type="match status" value="1"/>
</dbReference>
<evidence type="ECO:0000313" key="10">
    <source>
        <dbReference type="EnsemblMetazoa" id="SCAU014227-PA"/>
    </source>
</evidence>
<keyword evidence="3" id="KW-0158">Chromosome</keyword>
<accession>A0A1I8Q5Y2</accession>
<dbReference type="GO" id="GO:0005737">
    <property type="term" value="C:cytoplasm"/>
    <property type="evidence" value="ECO:0007669"/>
    <property type="project" value="TreeGrafter"/>
</dbReference>
<keyword evidence="6" id="KW-0226">DNA condensation</keyword>
<evidence type="ECO:0000313" key="11">
    <source>
        <dbReference type="Proteomes" id="UP000095300"/>
    </source>
</evidence>
<feature type="compositionally biased region" description="Acidic residues" evidence="8">
    <location>
        <begin position="939"/>
        <end position="949"/>
    </location>
</feature>
<keyword evidence="11" id="KW-1185">Reference proteome</keyword>
<feature type="compositionally biased region" description="Polar residues" evidence="8">
    <location>
        <begin position="1194"/>
        <end position="1204"/>
    </location>
</feature>
<organism evidence="10 11">
    <name type="scientific">Stomoxys calcitrans</name>
    <name type="common">Stable fly</name>
    <name type="synonym">Conops calcitrans</name>
    <dbReference type="NCBI Taxonomy" id="35570"/>
    <lineage>
        <taxon>Eukaryota</taxon>
        <taxon>Metazoa</taxon>
        <taxon>Ecdysozoa</taxon>
        <taxon>Arthropoda</taxon>
        <taxon>Hexapoda</taxon>
        <taxon>Insecta</taxon>
        <taxon>Pterygota</taxon>
        <taxon>Neoptera</taxon>
        <taxon>Endopterygota</taxon>
        <taxon>Diptera</taxon>
        <taxon>Brachycera</taxon>
        <taxon>Muscomorpha</taxon>
        <taxon>Muscoidea</taxon>
        <taxon>Muscidae</taxon>
        <taxon>Stomoxys</taxon>
    </lineage>
</organism>
<dbReference type="InterPro" id="IPR025977">
    <property type="entry name" value="Cnd3_C"/>
</dbReference>
<dbReference type="OrthoDB" id="27187at2759"/>
<proteinExistence type="inferred from homology"/>
<feature type="domain" description="Nuclear condensin complex subunit 3 C-terminal" evidence="9">
    <location>
        <begin position="590"/>
        <end position="887"/>
    </location>
</feature>
<dbReference type="PANTHER" id="PTHR14418">
    <property type="entry name" value="CONDENSIN COMPLEX SUBUNIT 3-RELATED"/>
    <property type="match status" value="1"/>
</dbReference>
<dbReference type="STRING" id="35570.A0A1I8Q5Y2"/>
<protein>
    <recommendedName>
        <fullName evidence="9">Nuclear condensin complex subunit 3 C-terminal domain-containing protein</fullName>
    </recommendedName>
</protein>